<comment type="caution">
    <text evidence="2">The sequence shown here is derived from an EMBL/GenBank/DDBJ whole genome shotgun (WGS) entry which is preliminary data.</text>
</comment>
<dbReference type="EMBL" id="MQWA01000001">
    <property type="protein sequence ID" value="PQJ28201.1"/>
    <property type="molecule type" value="Genomic_DNA"/>
</dbReference>
<evidence type="ECO:0000313" key="2">
    <source>
        <dbReference type="EMBL" id="PQJ28201.1"/>
    </source>
</evidence>
<accession>A0A2S7U165</accession>
<name>A0A2S7U165_9BACT</name>
<evidence type="ECO:0000256" key="1">
    <source>
        <dbReference type="SAM" id="MobiDB-lite"/>
    </source>
</evidence>
<protein>
    <submittedName>
        <fullName evidence="2">Uncharacterized protein</fullName>
    </submittedName>
</protein>
<feature type="region of interest" description="Disordered" evidence="1">
    <location>
        <begin position="142"/>
        <end position="163"/>
    </location>
</feature>
<dbReference type="AlphaFoldDB" id="A0A2S7U165"/>
<proteinExistence type="predicted"/>
<reference evidence="2 3" key="1">
    <citation type="submission" date="2016-12" db="EMBL/GenBank/DDBJ databases">
        <title>Study of bacterial adaptation to deep sea.</title>
        <authorList>
            <person name="Song J."/>
            <person name="Yoshizawa S."/>
            <person name="Kogure K."/>
        </authorList>
    </citation>
    <scope>NUCLEOTIDE SEQUENCE [LARGE SCALE GENOMIC DNA]</scope>
    <source>
        <strain evidence="2 3">SAORIC-165</strain>
    </source>
</reference>
<evidence type="ECO:0000313" key="3">
    <source>
        <dbReference type="Proteomes" id="UP000239907"/>
    </source>
</evidence>
<keyword evidence="3" id="KW-1185">Reference proteome</keyword>
<organism evidence="2 3">
    <name type="scientific">Rubritalea profundi</name>
    <dbReference type="NCBI Taxonomy" id="1658618"/>
    <lineage>
        <taxon>Bacteria</taxon>
        <taxon>Pseudomonadati</taxon>
        <taxon>Verrucomicrobiota</taxon>
        <taxon>Verrucomicrobiia</taxon>
        <taxon>Verrucomicrobiales</taxon>
        <taxon>Rubritaleaceae</taxon>
        <taxon>Rubritalea</taxon>
    </lineage>
</organism>
<dbReference type="Proteomes" id="UP000239907">
    <property type="component" value="Unassembled WGS sequence"/>
</dbReference>
<sequence length="163" mass="18035">MWDIAITLRLTELEADPMFGLATDDSHCYHGGNVSPGRGWVMVKSASLEANALVEAMKRGDFYASSGVTFEELGYDRKAGSLRLKIAGVEGETYETKFIGTRKKTPEKIGEVLATVAGLEPSYQLQGDELYVRAVVTSSRVHPNPSFKDQHQQAWTQPVGWRK</sequence>
<gene>
    <name evidence="2" type="ORF">BSZ32_06565</name>
</gene>